<keyword evidence="3" id="KW-1185">Reference proteome</keyword>
<dbReference type="VEuPathDB" id="TrichDB:TVAG_312430"/>
<proteinExistence type="predicted"/>
<evidence type="ECO:0000313" key="2">
    <source>
        <dbReference type="EMBL" id="EAY07844.1"/>
    </source>
</evidence>
<feature type="coiled-coil region" evidence="1">
    <location>
        <begin position="44"/>
        <end position="71"/>
    </location>
</feature>
<dbReference type="EMBL" id="DS113391">
    <property type="protein sequence ID" value="EAY07844.1"/>
    <property type="molecule type" value="Genomic_DNA"/>
</dbReference>
<name>A2EHP8_TRIV3</name>
<accession>A2EHP8</accession>
<evidence type="ECO:0000256" key="1">
    <source>
        <dbReference type="SAM" id="Coils"/>
    </source>
</evidence>
<evidence type="ECO:0000313" key="3">
    <source>
        <dbReference type="Proteomes" id="UP000001542"/>
    </source>
</evidence>
<organism evidence="2 3">
    <name type="scientific">Trichomonas vaginalis (strain ATCC PRA-98 / G3)</name>
    <dbReference type="NCBI Taxonomy" id="412133"/>
    <lineage>
        <taxon>Eukaryota</taxon>
        <taxon>Metamonada</taxon>
        <taxon>Parabasalia</taxon>
        <taxon>Trichomonadida</taxon>
        <taxon>Trichomonadidae</taxon>
        <taxon>Trichomonas</taxon>
    </lineage>
</organism>
<dbReference type="InParanoid" id="A2EHP8"/>
<sequence length="96" mass="11181">MSDYESDSDDPYLINAGLPSGNYYRIRRAIIRLEQKDLDLQTKIHDYQIQNQKLKEKLARLRVKAAETDKLEARFEKISSHLIESPTTQNPYSPAK</sequence>
<dbReference type="AlphaFoldDB" id="A2EHP8"/>
<reference evidence="2" key="1">
    <citation type="submission" date="2006-10" db="EMBL/GenBank/DDBJ databases">
        <authorList>
            <person name="Amadeo P."/>
            <person name="Zhao Q."/>
            <person name="Wortman J."/>
            <person name="Fraser-Liggett C."/>
            <person name="Carlton J."/>
        </authorList>
    </citation>
    <scope>NUCLEOTIDE SEQUENCE</scope>
    <source>
        <strain evidence="2">G3</strain>
    </source>
</reference>
<reference evidence="2" key="2">
    <citation type="journal article" date="2007" name="Science">
        <title>Draft genome sequence of the sexually transmitted pathogen Trichomonas vaginalis.</title>
        <authorList>
            <person name="Carlton J.M."/>
            <person name="Hirt R.P."/>
            <person name="Silva J.C."/>
            <person name="Delcher A.L."/>
            <person name="Schatz M."/>
            <person name="Zhao Q."/>
            <person name="Wortman J.R."/>
            <person name="Bidwell S.L."/>
            <person name="Alsmark U.C.M."/>
            <person name="Besteiro S."/>
            <person name="Sicheritz-Ponten T."/>
            <person name="Noel C.J."/>
            <person name="Dacks J.B."/>
            <person name="Foster P.G."/>
            <person name="Simillion C."/>
            <person name="Van de Peer Y."/>
            <person name="Miranda-Saavedra D."/>
            <person name="Barton G.J."/>
            <person name="Westrop G.D."/>
            <person name="Mueller S."/>
            <person name="Dessi D."/>
            <person name="Fiori P.L."/>
            <person name="Ren Q."/>
            <person name="Paulsen I."/>
            <person name="Zhang H."/>
            <person name="Bastida-Corcuera F.D."/>
            <person name="Simoes-Barbosa A."/>
            <person name="Brown M.T."/>
            <person name="Hayes R.D."/>
            <person name="Mukherjee M."/>
            <person name="Okumura C.Y."/>
            <person name="Schneider R."/>
            <person name="Smith A.J."/>
            <person name="Vanacova S."/>
            <person name="Villalvazo M."/>
            <person name="Haas B.J."/>
            <person name="Pertea M."/>
            <person name="Feldblyum T.V."/>
            <person name="Utterback T.R."/>
            <person name="Shu C.L."/>
            <person name="Osoegawa K."/>
            <person name="de Jong P.J."/>
            <person name="Hrdy I."/>
            <person name="Horvathova L."/>
            <person name="Zubacova Z."/>
            <person name="Dolezal P."/>
            <person name="Malik S.B."/>
            <person name="Logsdon J.M. Jr."/>
            <person name="Henze K."/>
            <person name="Gupta A."/>
            <person name="Wang C.C."/>
            <person name="Dunne R.L."/>
            <person name="Upcroft J.A."/>
            <person name="Upcroft P."/>
            <person name="White O."/>
            <person name="Salzberg S.L."/>
            <person name="Tang P."/>
            <person name="Chiu C.-H."/>
            <person name="Lee Y.-S."/>
            <person name="Embley T.M."/>
            <person name="Coombs G.H."/>
            <person name="Mottram J.C."/>
            <person name="Tachezy J."/>
            <person name="Fraser-Liggett C.M."/>
            <person name="Johnson P.J."/>
        </authorList>
    </citation>
    <scope>NUCLEOTIDE SEQUENCE [LARGE SCALE GENOMIC DNA]</scope>
    <source>
        <strain evidence="2">G3</strain>
    </source>
</reference>
<dbReference type="KEGG" id="tva:75646347"/>
<dbReference type="Proteomes" id="UP000001542">
    <property type="component" value="Unassembled WGS sequence"/>
</dbReference>
<dbReference type="VEuPathDB" id="TrichDB:TVAGG3_0242700"/>
<gene>
    <name evidence="2" type="ORF">TVAG_312430</name>
</gene>
<protein>
    <submittedName>
        <fullName evidence="2">Uncharacterized protein</fullName>
    </submittedName>
</protein>
<dbReference type="SMR" id="A2EHP8"/>
<keyword evidence="1" id="KW-0175">Coiled coil</keyword>
<dbReference type="RefSeq" id="XP_001320067.1">
    <property type="nucleotide sequence ID" value="XM_001320032.1"/>
</dbReference>